<name>A0A484P829_9ZZZZ</name>
<organism evidence="3">
    <name type="scientific">plant metagenome</name>
    <dbReference type="NCBI Taxonomy" id="1297885"/>
    <lineage>
        <taxon>unclassified sequences</taxon>
        <taxon>metagenomes</taxon>
        <taxon>organismal metagenomes</taxon>
    </lineage>
</organism>
<dbReference type="InterPro" id="IPR007358">
    <property type="entry name" value="Nucleoid_associated_NdpA"/>
</dbReference>
<dbReference type="GO" id="GO:0043590">
    <property type="term" value="C:bacterial nucleoid"/>
    <property type="evidence" value="ECO:0007669"/>
    <property type="project" value="TreeGrafter"/>
</dbReference>
<protein>
    <submittedName>
        <fullName evidence="3">Nucleoid-associated protein NdpA</fullName>
    </submittedName>
</protein>
<evidence type="ECO:0000256" key="2">
    <source>
        <dbReference type="ARBA" id="ARBA00022490"/>
    </source>
</evidence>
<dbReference type="PANTHER" id="PTHR38772:SF1">
    <property type="entry name" value="NUCLEOID-ASSOCIATED PROTEIN YEJK"/>
    <property type="match status" value="1"/>
</dbReference>
<accession>A0A484P829</accession>
<gene>
    <name evidence="3" type="ORF">AMP9_3927</name>
</gene>
<sequence length="254" mass="28892">MAGVRLANGGYALFLRYREPPNDFLLIAMLKLKPGAGIDEDSLGLLPTLNIDLDLLNEAARINITRLQLNEQPYLTFIKGARKAAEVTEYFRNALACQNYTNAAEQTKQLILAADDFVRQREDLETEEQRQHERLETRRRLFECLQQNRDEITLATAAAAIYPAEPNDFVTFSQAVIKGERKYKFDGRFKPDRKTAQNLRRISGSMGSVRVSFDVEDVRSGTVEYDAQRNAIIIKQPSNKLKQDILEHVDTPAD</sequence>
<dbReference type="Pfam" id="PF04245">
    <property type="entry name" value="NA37"/>
    <property type="match status" value="1"/>
</dbReference>
<dbReference type="PANTHER" id="PTHR38772">
    <property type="match status" value="1"/>
</dbReference>
<proteinExistence type="predicted"/>
<keyword evidence="2" id="KW-0963">Cytoplasm</keyword>
<evidence type="ECO:0000256" key="1">
    <source>
        <dbReference type="ARBA" id="ARBA00004496"/>
    </source>
</evidence>
<dbReference type="GO" id="GO:0003690">
    <property type="term" value="F:double-stranded DNA binding"/>
    <property type="evidence" value="ECO:0007669"/>
    <property type="project" value="TreeGrafter"/>
</dbReference>
<dbReference type="AlphaFoldDB" id="A0A484P829"/>
<comment type="subcellular location">
    <subcellularLocation>
        <location evidence="1">Cytoplasm</location>
    </subcellularLocation>
</comment>
<reference evidence="3" key="1">
    <citation type="submission" date="2019-03" db="EMBL/GenBank/DDBJ databases">
        <authorList>
            <person name="Danneels B."/>
        </authorList>
    </citation>
    <scope>NUCLEOTIDE SEQUENCE</scope>
</reference>
<dbReference type="GO" id="GO:0003727">
    <property type="term" value="F:single-stranded RNA binding"/>
    <property type="evidence" value="ECO:0007669"/>
    <property type="project" value="TreeGrafter"/>
</dbReference>
<dbReference type="EMBL" id="CAADHY010000015">
    <property type="protein sequence ID" value="VFR21261.1"/>
    <property type="molecule type" value="Genomic_DNA"/>
</dbReference>
<dbReference type="GO" id="GO:0005737">
    <property type="term" value="C:cytoplasm"/>
    <property type="evidence" value="ECO:0007669"/>
    <property type="project" value="UniProtKB-SubCell"/>
</dbReference>
<evidence type="ECO:0000313" key="3">
    <source>
        <dbReference type="EMBL" id="VFR21261.1"/>
    </source>
</evidence>